<name>A0A382VUN5_9ZZZZ</name>
<sequence length="56" mass="6200">MLNWMVLNWISMITRKKTATSQLYHYVAASVDLDGKKVLEVGSGRGGGANYVTRVL</sequence>
<protein>
    <recommendedName>
        <fullName evidence="2">Methyltransferase type 11 domain-containing protein</fullName>
    </recommendedName>
</protein>
<evidence type="ECO:0000313" key="1">
    <source>
        <dbReference type="EMBL" id="SVD50227.1"/>
    </source>
</evidence>
<reference evidence="1" key="1">
    <citation type="submission" date="2018-05" db="EMBL/GenBank/DDBJ databases">
        <authorList>
            <person name="Lanie J.A."/>
            <person name="Ng W.-L."/>
            <person name="Kazmierczak K.M."/>
            <person name="Andrzejewski T.M."/>
            <person name="Davidsen T.M."/>
            <person name="Wayne K.J."/>
            <person name="Tettelin H."/>
            <person name="Glass J.I."/>
            <person name="Rusch D."/>
            <person name="Podicherti R."/>
            <person name="Tsui H.-C.T."/>
            <person name="Winkler M.E."/>
        </authorList>
    </citation>
    <scope>NUCLEOTIDE SEQUENCE</scope>
</reference>
<organism evidence="1">
    <name type="scientific">marine metagenome</name>
    <dbReference type="NCBI Taxonomy" id="408172"/>
    <lineage>
        <taxon>unclassified sequences</taxon>
        <taxon>metagenomes</taxon>
        <taxon>ecological metagenomes</taxon>
    </lineage>
</organism>
<accession>A0A382VUN5</accession>
<evidence type="ECO:0008006" key="2">
    <source>
        <dbReference type="Google" id="ProtNLM"/>
    </source>
</evidence>
<dbReference type="EMBL" id="UINC01154765">
    <property type="protein sequence ID" value="SVD50227.1"/>
    <property type="molecule type" value="Genomic_DNA"/>
</dbReference>
<proteinExistence type="predicted"/>
<dbReference type="AlphaFoldDB" id="A0A382VUN5"/>
<gene>
    <name evidence="1" type="ORF">METZ01_LOCUS403081</name>
</gene>